<comment type="caution">
    <text evidence="4">The sequence shown here is derived from an EMBL/GenBank/DDBJ whole genome shotgun (WGS) entry which is preliminary data.</text>
</comment>
<dbReference type="Pfam" id="PF02563">
    <property type="entry name" value="Poly_export"/>
    <property type="match status" value="1"/>
</dbReference>
<dbReference type="PANTHER" id="PTHR33619:SF3">
    <property type="entry name" value="POLYSACCHARIDE EXPORT PROTEIN GFCE-RELATED"/>
    <property type="match status" value="1"/>
</dbReference>
<evidence type="ECO:0000259" key="3">
    <source>
        <dbReference type="Pfam" id="PF10531"/>
    </source>
</evidence>
<keyword evidence="1" id="KW-0732">Signal</keyword>
<dbReference type="EMBL" id="SJPQ01000003">
    <property type="protein sequence ID" value="TWT87105.1"/>
    <property type="molecule type" value="Genomic_DNA"/>
</dbReference>
<dbReference type="InterPro" id="IPR003715">
    <property type="entry name" value="Poly_export_N"/>
</dbReference>
<feature type="domain" description="Soluble ligand binding" evidence="3">
    <location>
        <begin position="252"/>
        <end position="296"/>
    </location>
</feature>
<dbReference type="Pfam" id="PF10531">
    <property type="entry name" value="SLBB"/>
    <property type="match status" value="2"/>
</dbReference>
<dbReference type="RefSeq" id="WP_146400934.1">
    <property type="nucleotide sequence ID" value="NZ_SJPQ01000003.1"/>
</dbReference>
<evidence type="ECO:0000313" key="5">
    <source>
        <dbReference type="Proteomes" id="UP000315440"/>
    </source>
</evidence>
<dbReference type="Gene3D" id="3.10.560.10">
    <property type="entry name" value="Outer membrane lipoprotein wza domain like"/>
    <property type="match status" value="2"/>
</dbReference>
<dbReference type="Proteomes" id="UP000315440">
    <property type="component" value="Unassembled WGS sequence"/>
</dbReference>
<name>A0A5C5ZJ03_9BACT</name>
<organism evidence="4 5">
    <name type="scientific">Pseudobythopirellula maris</name>
    <dbReference type="NCBI Taxonomy" id="2527991"/>
    <lineage>
        <taxon>Bacteria</taxon>
        <taxon>Pseudomonadati</taxon>
        <taxon>Planctomycetota</taxon>
        <taxon>Planctomycetia</taxon>
        <taxon>Pirellulales</taxon>
        <taxon>Lacipirellulaceae</taxon>
        <taxon>Pseudobythopirellula</taxon>
    </lineage>
</organism>
<reference evidence="4 5" key="1">
    <citation type="submission" date="2019-02" db="EMBL/GenBank/DDBJ databases">
        <title>Deep-cultivation of Planctomycetes and their phenomic and genomic characterization uncovers novel biology.</title>
        <authorList>
            <person name="Wiegand S."/>
            <person name="Jogler M."/>
            <person name="Boedeker C."/>
            <person name="Pinto D."/>
            <person name="Vollmers J."/>
            <person name="Rivas-Marin E."/>
            <person name="Kohn T."/>
            <person name="Peeters S.H."/>
            <person name="Heuer A."/>
            <person name="Rast P."/>
            <person name="Oberbeckmann S."/>
            <person name="Bunk B."/>
            <person name="Jeske O."/>
            <person name="Meyerdierks A."/>
            <person name="Storesund J.E."/>
            <person name="Kallscheuer N."/>
            <person name="Luecker S."/>
            <person name="Lage O.M."/>
            <person name="Pohl T."/>
            <person name="Merkel B.J."/>
            <person name="Hornburger P."/>
            <person name="Mueller R.-W."/>
            <person name="Bruemmer F."/>
            <person name="Labrenz M."/>
            <person name="Spormann A.M."/>
            <person name="Op Den Camp H."/>
            <person name="Overmann J."/>
            <person name="Amann R."/>
            <person name="Jetten M.S.M."/>
            <person name="Mascher T."/>
            <person name="Medema M.H."/>
            <person name="Devos D.P."/>
            <person name="Kaster A.-K."/>
            <person name="Ovreas L."/>
            <person name="Rohde M."/>
            <person name="Galperin M.Y."/>
            <person name="Jogler C."/>
        </authorList>
    </citation>
    <scope>NUCLEOTIDE SEQUENCE [LARGE SCALE GENOMIC DNA]</scope>
    <source>
        <strain evidence="4 5">Mal64</strain>
    </source>
</reference>
<dbReference type="OrthoDB" id="240931at2"/>
<keyword evidence="5" id="KW-1185">Reference proteome</keyword>
<dbReference type="InterPro" id="IPR049712">
    <property type="entry name" value="Poly_export"/>
</dbReference>
<accession>A0A5C5ZJ03</accession>
<feature type="domain" description="Soluble ligand binding" evidence="3">
    <location>
        <begin position="144"/>
        <end position="181"/>
    </location>
</feature>
<feature type="domain" description="Polysaccharide export protein N-terminal" evidence="2">
    <location>
        <begin position="58"/>
        <end position="137"/>
    </location>
</feature>
<proteinExistence type="predicted"/>
<evidence type="ECO:0000256" key="1">
    <source>
        <dbReference type="ARBA" id="ARBA00022729"/>
    </source>
</evidence>
<dbReference type="GO" id="GO:0015159">
    <property type="term" value="F:polysaccharide transmembrane transporter activity"/>
    <property type="evidence" value="ECO:0007669"/>
    <property type="project" value="InterPro"/>
</dbReference>
<dbReference type="InterPro" id="IPR019554">
    <property type="entry name" value="Soluble_ligand-bd"/>
</dbReference>
<protein>
    <submittedName>
        <fullName evidence="4">SLBB domain protein</fullName>
    </submittedName>
</protein>
<gene>
    <name evidence="4" type="ORF">Mal64_26390</name>
</gene>
<sequence length="361" mass="38010">MLQTSHISRWLILLSLLALVLTGCQSARYAAGSLPAEYLADAKPGSHQIQLAGSSEAASSSNKIVADDLLAIRVVTGAREEPSEPFLVRVEADGRVNVPVVGAVPVVGVDTSEAGRRIAAAAVDRRVYRSPNVTVAVEEQATHRVTVLGAVAEPGVHEIPRGNCDVITAIASAGGTTEEAGTVVEVKHASTPGGTLFAGAAEGGVQQVAYQEPSGPVVERIDLAMASPQQRTKQRLSDSDVVMVLPREKETVHVTGLVTRPDQFELPRDQPLRVLDAIAMAGGITTPVADKVLVIRHIDAHSEPITIGVSMARAKRDGRENLVLRSGDLVSVESTVATTVTGVMKDFFRITMGVSSQLTAF</sequence>
<evidence type="ECO:0000313" key="4">
    <source>
        <dbReference type="EMBL" id="TWT87105.1"/>
    </source>
</evidence>
<evidence type="ECO:0000259" key="2">
    <source>
        <dbReference type="Pfam" id="PF02563"/>
    </source>
</evidence>
<dbReference type="AlphaFoldDB" id="A0A5C5ZJ03"/>
<dbReference type="PANTHER" id="PTHR33619">
    <property type="entry name" value="POLYSACCHARIDE EXPORT PROTEIN GFCE-RELATED"/>
    <property type="match status" value="1"/>
</dbReference>